<gene>
    <name evidence="11" type="primary">ND4L</name>
</gene>
<dbReference type="EMBL" id="KY753838">
    <property type="protein sequence ID" value="AVW86234.1"/>
    <property type="molecule type" value="Genomic_DNA"/>
</dbReference>
<accession>A0A343W6L2</accession>
<name>A0A343W6L2_9ANNE</name>
<organism evidence="11">
    <name type="scientific">Pholoe pallida</name>
    <dbReference type="NCBI Taxonomy" id="328599"/>
    <lineage>
        <taxon>Eukaryota</taxon>
        <taxon>Metazoa</taxon>
        <taxon>Spiralia</taxon>
        <taxon>Lophotrochozoa</taxon>
        <taxon>Annelida</taxon>
        <taxon>Polychaeta</taxon>
        <taxon>Errantia</taxon>
        <taxon>Phyllodocida</taxon>
        <taxon>Pholoidae</taxon>
        <taxon>Pholoe</taxon>
    </lineage>
</organism>
<evidence type="ECO:0000256" key="4">
    <source>
        <dbReference type="ARBA" id="ARBA00022692"/>
    </source>
</evidence>
<reference evidence="11" key="1">
    <citation type="journal article" date="2018" name="Mol. Phylogenet. Evol.">
        <title>Phylogeny, evolution and mitochondrial gene order rearrangement in scale worms (Aphroditiformia, Annelida).</title>
        <authorList>
            <person name="Zhang Y."/>
            <person name="Sun J."/>
            <person name="Rouse G.W."/>
            <person name="Wiklund H."/>
            <person name="Pleijel F."/>
            <person name="Watanabe H.K."/>
            <person name="Chen C."/>
            <person name="Qian P.-Y."/>
            <person name="Qiu J.-W."/>
        </authorList>
    </citation>
    <scope>NUCLEOTIDE SEQUENCE</scope>
</reference>
<comment type="similarity">
    <text evidence="2">Belongs to the complex I subunit 4L family.</text>
</comment>
<dbReference type="InterPro" id="IPR039428">
    <property type="entry name" value="NUOK/Mnh_C1-like"/>
</dbReference>
<evidence type="ECO:0000256" key="1">
    <source>
        <dbReference type="ARBA" id="ARBA00004141"/>
    </source>
</evidence>
<keyword evidence="6 10" id="KW-1133">Transmembrane helix</keyword>
<proteinExistence type="inferred from homology"/>
<geneLocation type="mitochondrion" evidence="11"/>
<keyword evidence="7" id="KW-0520">NAD</keyword>
<comment type="subcellular location">
    <subcellularLocation>
        <location evidence="1">Membrane</location>
        <topology evidence="1">Multi-pass membrane protein</topology>
    </subcellularLocation>
</comment>
<keyword evidence="5" id="KW-1278">Translocase</keyword>
<evidence type="ECO:0000313" key="11">
    <source>
        <dbReference type="EMBL" id="AVW86234.1"/>
    </source>
</evidence>
<keyword evidence="4 10" id="KW-0812">Transmembrane</keyword>
<feature type="transmembrane region" description="Helical" evidence="10">
    <location>
        <begin position="58"/>
        <end position="81"/>
    </location>
</feature>
<evidence type="ECO:0000256" key="8">
    <source>
        <dbReference type="ARBA" id="ARBA00023136"/>
    </source>
</evidence>
<evidence type="ECO:0000256" key="9">
    <source>
        <dbReference type="ARBA" id="ARBA00031586"/>
    </source>
</evidence>
<dbReference type="AlphaFoldDB" id="A0A343W6L2"/>
<evidence type="ECO:0000256" key="3">
    <source>
        <dbReference type="ARBA" id="ARBA00016612"/>
    </source>
</evidence>
<evidence type="ECO:0000256" key="2">
    <source>
        <dbReference type="ARBA" id="ARBA00010519"/>
    </source>
</evidence>
<keyword evidence="11" id="KW-0496">Mitochondrion</keyword>
<dbReference type="Pfam" id="PF00420">
    <property type="entry name" value="Oxidored_q2"/>
    <property type="match status" value="1"/>
</dbReference>
<protein>
    <recommendedName>
        <fullName evidence="3">NADH-ubiquinone oxidoreductase chain 4L</fullName>
    </recommendedName>
    <alternativeName>
        <fullName evidence="9">NADH dehydrogenase subunit 4L</fullName>
    </alternativeName>
</protein>
<evidence type="ECO:0000256" key="5">
    <source>
        <dbReference type="ARBA" id="ARBA00022967"/>
    </source>
</evidence>
<dbReference type="GO" id="GO:0016020">
    <property type="term" value="C:membrane"/>
    <property type="evidence" value="ECO:0007669"/>
    <property type="project" value="UniProtKB-SubCell"/>
</dbReference>
<sequence>MTFISSSIPSSAPLIPILTMILQRKHVLMALLAFEAMILSLTYMLLISTQPLNGNELFLSLILLSFGACEASLGLAVLVAMTRSTGSDRISSSSLSKC</sequence>
<keyword evidence="8 10" id="KW-0472">Membrane</keyword>
<evidence type="ECO:0000256" key="7">
    <source>
        <dbReference type="ARBA" id="ARBA00023027"/>
    </source>
</evidence>
<evidence type="ECO:0000256" key="6">
    <source>
        <dbReference type="ARBA" id="ARBA00022989"/>
    </source>
</evidence>
<dbReference type="Gene3D" id="1.10.287.3510">
    <property type="match status" value="1"/>
</dbReference>
<evidence type="ECO:0000256" key="10">
    <source>
        <dbReference type="SAM" id="Phobius"/>
    </source>
</evidence>
<feature type="transmembrane region" description="Helical" evidence="10">
    <location>
        <begin position="27"/>
        <end position="46"/>
    </location>
</feature>